<comment type="caution">
    <text evidence="1">The sequence shown here is derived from an EMBL/GenBank/DDBJ whole genome shotgun (WGS) entry which is preliminary data.</text>
</comment>
<organism evidence="1 2">
    <name type="scientific">Paramecium primaurelia</name>
    <dbReference type="NCBI Taxonomy" id="5886"/>
    <lineage>
        <taxon>Eukaryota</taxon>
        <taxon>Sar</taxon>
        <taxon>Alveolata</taxon>
        <taxon>Ciliophora</taxon>
        <taxon>Intramacronucleata</taxon>
        <taxon>Oligohymenophorea</taxon>
        <taxon>Peniculida</taxon>
        <taxon>Parameciidae</taxon>
        <taxon>Paramecium</taxon>
    </lineage>
</organism>
<dbReference type="OMA" id="WIDISND"/>
<dbReference type="PANTHER" id="PTHR33706:SF1">
    <property type="entry name" value="TPR REPEAT PROTEIN"/>
    <property type="match status" value="1"/>
</dbReference>
<dbReference type="AlphaFoldDB" id="A0A8S1NEK2"/>
<dbReference type="Proteomes" id="UP000688137">
    <property type="component" value="Unassembled WGS sequence"/>
</dbReference>
<evidence type="ECO:0000313" key="2">
    <source>
        <dbReference type="Proteomes" id="UP000688137"/>
    </source>
</evidence>
<evidence type="ECO:0000313" key="1">
    <source>
        <dbReference type="EMBL" id="CAD8085144.1"/>
    </source>
</evidence>
<gene>
    <name evidence="1" type="ORF">PPRIM_AZ9-3.1.T0730192</name>
</gene>
<dbReference type="EMBL" id="CAJJDM010000076">
    <property type="protein sequence ID" value="CAD8085144.1"/>
    <property type="molecule type" value="Genomic_DNA"/>
</dbReference>
<sequence length="566" mass="67435">MNQDNIFENNQIIKKPKCRNNFNLVNEQSLQSRNIDGYSYCSSYYEKINFQIQFEQQDSISYIKDGQILLKYQINEDFSDDSIINNFDFLQNLIWDGQYYKKQKIGKWTAYWKGNKLDAGGFYNEDGLKIGIWIEPVNIFRDYFFVNFVGEYQQGIRVRNWEYFLTYFNYNIKKIVLHCRGQFNECGIKQGKWIEQNQGISDQSEIINQGEYKNGRKIGIWDTFSNKKLIFSGSYDMNGKKNGQWQDLHQFFNRESNIYCKGKYKENVKYGYWDIELPNYNFIEEYVGKKTNLGGIYDKNGVKNGKWGEIHQKYIPCQVIYIGKYKKGLKVGKWNIVNENENIMYNFIKIERGSGKFNKNGDKVGYWREIYYANVIIMYEGKYKSGKRFGRWNILNDNEIIGGGEYDDNEMKQGYWKEFHEYFYDNYDIICKGQYLNNKRIGKWKCNCTISFIMFTKVKKIECGEYDKNGLKNGYWIDISNDFWILHKIIFCGTYKDGFRIGTWEIHQYNKSKQEFEKKGGGDYDENGRKHGTWIDAIINMCNSNLIFIQGEYINGKKNGEFIQIF</sequence>
<reference evidence="1" key="1">
    <citation type="submission" date="2021-01" db="EMBL/GenBank/DDBJ databases">
        <authorList>
            <consortium name="Genoscope - CEA"/>
            <person name="William W."/>
        </authorList>
    </citation>
    <scope>NUCLEOTIDE SEQUENCE</scope>
</reference>
<proteinExistence type="predicted"/>
<accession>A0A8S1NEK2</accession>
<keyword evidence="2" id="KW-1185">Reference proteome</keyword>
<dbReference type="PANTHER" id="PTHR33706">
    <property type="entry name" value="MORN VARIANT REPEAT PROTEIN"/>
    <property type="match status" value="1"/>
</dbReference>
<protein>
    <submittedName>
        <fullName evidence="1">Uncharacterized protein</fullName>
    </submittedName>
</protein>
<name>A0A8S1NEK2_PARPR</name>